<keyword evidence="4" id="KW-0378">Hydrolase</keyword>
<evidence type="ECO:0000256" key="2">
    <source>
        <dbReference type="ARBA" id="ARBA00022721"/>
    </source>
</evidence>
<dbReference type="RefSeq" id="XP_018142949.1">
    <property type="nucleotide sequence ID" value="XM_018286346.1"/>
</dbReference>
<evidence type="ECO:0000259" key="12">
    <source>
        <dbReference type="PROSITE" id="PS51192"/>
    </source>
</evidence>
<dbReference type="GO" id="GO:0004386">
    <property type="term" value="F:helicase activity"/>
    <property type="evidence" value="ECO:0007669"/>
    <property type="project" value="UniProtKB-KW"/>
</dbReference>
<dbReference type="Proteomes" id="UP000078397">
    <property type="component" value="Unassembled WGS sequence"/>
</dbReference>
<evidence type="ECO:0000259" key="13">
    <source>
        <dbReference type="PROSITE" id="PS51194"/>
    </source>
</evidence>
<evidence type="ECO:0000259" key="11">
    <source>
        <dbReference type="PROSITE" id="PS50142"/>
    </source>
</evidence>
<dbReference type="SMART" id="SM00487">
    <property type="entry name" value="DEXDc"/>
    <property type="match status" value="1"/>
</dbReference>
<keyword evidence="16" id="KW-1185">Reference proteome</keyword>
<dbReference type="InterPro" id="IPR027417">
    <property type="entry name" value="P-loop_NTPase"/>
</dbReference>
<evidence type="ECO:0000256" key="9">
    <source>
        <dbReference type="PROSITE-ProRule" id="PRU00657"/>
    </source>
</evidence>
<dbReference type="InterPro" id="IPR011545">
    <property type="entry name" value="DEAD/DEAH_box_helicase_dom"/>
</dbReference>
<dbReference type="PROSITE" id="PS51194">
    <property type="entry name" value="HELICASE_CTER"/>
    <property type="match status" value="1"/>
</dbReference>
<dbReference type="Pfam" id="PF00270">
    <property type="entry name" value="DEAD"/>
    <property type="match status" value="1"/>
</dbReference>
<evidence type="ECO:0000256" key="1">
    <source>
        <dbReference type="ARBA" id="ARBA00020797"/>
    </source>
</evidence>
<dbReference type="Pfam" id="PF03368">
    <property type="entry name" value="Dicer_dimer"/>
    <property type="match status" value="1"/>
</dbReference>
<evidence type="ECO:0000256" key="8">
    <source>
        <dbReference type="ARBA" id="ARBA00023118"/>
    </source>
</evidence>
<dbReference type="PANTHER" id="PTHR14950:SF62">
    <property type="entry name" value="DICER-LIKE PROTEIN 1"/>
    <property type="match status" value="1"/>
</dbReference>
<evidence type="ECO:0000313" key="16">
    <source>
        <dbReference type="Proteomes" id="UP000078397"/>
    </source>
</evidence>
<dbReference type="PANTHER" id="PTHR14950">
    <property type="entry name" value="DICER-RELATED"/>
    <property type="match status" value="1"/>
</dbReference>
<evidence type="ECO:0000256" key="5">
    <source>
        <dbReference type="ARBA" id="ARBA00022806"/>
    </source>
</evidence>
<dbReference type="GO" id="GO:0051607">
    <property type="term" value="P:defense response to virus"/>
    <property type="evidence" value="ECO:0007669"/>
    <property type="project" value="UniProtKB-KW"/>
</dbReference>
<dbReference type="Pfam" id="PF24995">
    <property type="entry name" value="DSRM_2"/>
    <property type="match status" value="1"/>
</dbReference>
<dbReference type="SUPFAM" id="SSF69065">
    <property type="entry name" value="RNase III domain-like"/>
    <property type="match status" value="2"/>
</dbReference>
<feature type="domain" description="Dicer dsRNA-binding fold" evidence="14">
    <location>
        <begin position="655"/>
        <end position="747"/>
    </location>
</feature>
<dbReference type="GO" id="GO:0030422">
    <property type="term" value="P:siRNA processing"/>
    <property type="evidence" value="ECO:0007669"/>
    <property type="project" value="TreeGrafter"/>
</dbReference>
<evidence type="ECO:0000313" key="15">
    <source>
        <dbReference type="EMBL" id="OAQ65862.1"/>
    </source>
</evidence>
<proteinExistence type="inferred from homology"/>
<feature type="domain" description="RNase III" evidence="11">
    <location>
        <begin position="1257"/>
        <end position="1413"/>
    </location>
</feature>
<dbReference type="GO" id="GO:0005524">
    <property type="term" value="F:ATP binding"/>
    <property type="evidence" value="ECO:0007669"/>
    <property type="project" value="UniProtKB-KW"/>
</dbReference>
<keyword evidence="7 9" id="KW-0694">RNA-binding</keyword>
<dbReference type="STRING" id="1380566.A0A179FJY2"/>
<keyword evidence="6" id="KW-0067">ATP-binding</keyword>
<evidence type="ECO:0000256" key="4">
    <source>
        <dbReference type="ARBA" id="ARBA00022801"/>
    </source>
</evidence>
<dbReference type="Gene3D" id="1.10.1520.10">
    <property type="entry name" value="Ribonuclease III domain"/>
    <property type="match status" value="2"/>
</dbReference>
<organism evidence="15 16">
    <name type="scientific">Pochonia chlamydosporia 170</name>
    <dbReference type="NCBI Taxonomy" id="1380566"/>
    <lineage>
        <taxon>Eukaryota</taxon>
        <taxon>Fungi</taxon>
        <taxon>Dikarya</taxon>
        <taxon>Ascomycota</taxon>
        <taxon>Pezizomycotina</taxon>
        <taxon>Sordariomycetes</taxon>
        <taxon>Hypocreomycetidae</taxon>
        <taxon>Hypocreales</taxon>
        <taxon>Clavicipitaceae</taxon>
        <taxon>Pochonia</taxon>
    </lineage>
</organism>
<comment type="caution">
    <text evidence="15">The sequence shown here is derived from an EMBL/GenBank/DDBJ whole genome shotgun (WGS) entry which is preliminary data.</text>
</comment>
<dbReference type="PROSITE" id="PS51327">
    <property type="entry name" value="DICER_DSRBF"/>
    <property type="match status" value="1"/>
</dbReference>
<keyword evidence="8" id="KW-0051">Antiviral defense</keyword>
<comment type="similarity">
    <text evidence="9">Belongs to the helicase family. Dicer subfamily.</text>
</comment>
<feature type="domain" description="RNase III" evidence="11">
    <location>
        <begin position="1079"/>
        <end position="1207"/>
    </location>
</feature>
<feature type="compositionally biased region" description="Basic and acidic residues" evidence="10">
    <location>
        <begin position="28"/>
        <end position="44"/>
    </location>
</feature>
<dbReference type="InterPro" id="IPR056755">
    <property type="entry name" value="DSRM_2"/>
</dbReference>
<dbReference type="InterPro" id="IPR000999">
    <property type="entry name" value="RNase_III_dom"/>
</dbReference>
<dbReference type="Gene3D" id="3.30.160.380">
    <property type="entry name" value="Dicer dimerisation domain"/>
    <property type="match status" value="1"/>
</dbReference>
<dbReference type="SMART" id="SM00490">
    <property type="entry name" value="HELICc"/>
    <property type="match status" value="1"/>
</dbReference>
<evidence type="ECO:0000259" key="14">
    <source>
        <dbReference type="PROSITE" id="PS51327"/>
    </source>
</evidence>
<feature type="domain" description="Helicase ATP-binding" evidence="12">
    <location>
        <begin position="129"/>
        <end position="308"/>
    </location>
</feature>
<dbReference type="InterPro" id="IPR005034">
    <property type="entry name" value="Dicer_dimerisation"/>
</dbReference>
<dbReference type="InterPro" id="IPR036389">
    <property type="entry name" value="RNase_III_sf"/>
</dbReference>
<dbReference type="Pfam" id="PF00636">
    <property type="entry name" value="Ribonuclease_3"/>
    <property type="match status" value="2"/>
</dbReference>
<evidence type="ECO:0000256" key="10">
    <source>
        <dbReference type="SAM" id="MobiDB-lite"/>
    </source>
</evidence>
<dbReference type="Gene3D" id="3.40.50.300">
    <property type="entry name" value="P-loop containing nucleotide triphosphate hydrolases"/>
    <property type="match status" value="2"/>
</dbReference>
<dbReference type="KEGG" id="pchm:VFPPC_07499"/>
<dbReference type="InterPro" id="IPR001650">
    <property type="entry name" value="Helicase_C-like"/>
</dbReference>
<keyword evidence="2" id="KW-0930">Antiviral protein</keyword>
<evidence type="ECO:0000256" key="6">
    <source>
        <dbReference type="ARBA" id="ARBA00022840"/>
    </source>
</evidence>
<evidence type="ECO:0000256" key="3">
    <source>
        <dbReference type="ARBA" id="ARBA00022741"/>
    </source>
</evidence>
<feature type="compositionally biased region" description="Basic and acidic residues" evidence="10">
    <location>
        <begin position="55"/>
        <end position="67"/>
    </location>
</feature>
<dbReference type="InterPro" id="IPR038248">
    <property type="entry name" value="Dicer_dimer_sf"/>
</dbReference>
<protein>
    <recommendedName>
        <fullName evidence="1">Dicer-like protein 1</fullName>
    </recommendedName>
</protein>
<keyword evidence="5" id="KW-0347">Helicase</keyword>
<reference evidence="15 16" key="1">
    <citation type="journal article" date="2016" name="PLoS Pathog.">
        <title>Biosynthesis of antibiotic leucinostatins in bio-control fungus Purpureocillium lilacinum and their inhibition on phytophthora revealed by genome mining.</title>
        <authorList>
            <person name="Wang G."/>
            <person name="Liu Z."/>
            <person name="Lin R."/>
            <person name="Li E."/>
            <person name="Mao Z."/>
            <person name="Ling J."/>
            <person name="Yang Y."/>
            <person name="Yin W.B."/>
            <person name="Xie B."/>
        </authorList>
    </citation>
    <scope>NUCLEOTIDE SEQUENCE [LARGE SCALE GENOMIC DNA]</scope>
    <source>
        <strain evidence="15">170</strain>
    </source>
</reference>
<dbReference type="PROSITE" id="PS51192">
    <property type="entry name" value="HELICASE_ATP_BIND_1"/>
    <property type="match status" value="1"/>
</dbReference>
<dbReference type="PROSITE" id="PS50142">
    <property type="entry name" value="RNASE_3_2"/>
    <property type="match status" value="2"/>
</dbReference>
<sequence>MTQELESMVAPEAQNPVEISSLLVHSSKSTEDRDRHATNSKEEESYQSDTSDDMEWYRLESKPDKPPKQAACQNSQHSAFMSWVADTNREPLPSTHSYKSDIEALSEDQTSAATPPKIIHSPRQYQLDLFERAKQQNTIVVLDTGLGKTLIAALLLQHTINLELERRSRGQAKKFAFFLVDKVALCIQQHRFLERNLEYPMGQIFGDSPGIKKQQTWENQVDQNMAIVCTAQILLDLLGSGIIRMNQINLLIFDEAHHTKKNHPYATIMREHYMQMKIDRPRILGMTASPVDAKTKDFQAAAFELEAALCSRIATISNEALSQCLQKKQQIERVEHFAPLASLEDAETVLCRELSNLQLTSPSLQKHIDIAKDVASIIGPWAADQYWKLFLKSQRASLVMHELDAADVHISGEEEAYHELGSQLDDMTLLKIRKIVNAHFQREQASNIGRRDNDFSTKVQTLHGILCNEFAANQSTRCIVFVQKRYIAYLLSETFRHSALRIPKVETDFLVGSQCPSSSIVAMSISAQTIALNRFSHGQTKCIFATQVAEEGIDVKDCDLIIRFDMYDSAIQYIQSKGRARHEKSTYISMVEEGNVQDHRRIMQTKRDMNALRVFCSSLPSDRKVEDADEAENLTEQEAKKHIIFEVPETGARLTFTSSRQVLAKFVSAVCNSADAHPEYVTIPSGNKFITTILLPDACPVKTFIGTPQRNKTLARGSAAFKACIELLNRKYVNGHLQPIYQKVVHKMRNARLAISDKKRSEYGMRDKPSIFSGPFGTTTGMFMATLAIEGLCPTGRRGRPLYILTRSALPAIAPVHLYIDGSIRSVARQIQHREPLAVTENQIRSLTNFTLTLFSDVFSKAYENDQGNIPYFLAPSTTQRDNSCTNEVEFQFSENACAQPAMIDWNLMETVGIDEIPVSTICTSPHNFEKRFVFDPWDGSRKFFTSIVNKEYRPFDPVPSDAPVPKSRSYQRVEQNIAEYSNSLTLPSRQRVTWNSEQPVFDAELLPLRRDLFREPQHGDVASSRSCCIILEPLTISTIPIDIVVTALTLPVIMHRIESTAIAMDACQLVDLSVEPPLALEALTQTDEGADTEDNQNYERLEFLGDSFLKMATTISLFTLLPDENEAGYHVQRMLMVCNQNLFNHALHRGMQEYVRSKTFDRRTWYPDLKLLKGKAAKPVNTHSLSDKAVADVCEALIGAAYMSQPEGVMDLAVKAVTKMVRSKYHKMERFSDYYGIHVTPDWQRATPTASERFAADMIEKRIGYRFNSPGLLRSAFKHPSYPFHPDIPNYQRLEFLGDALLDVAIVDFLFRRYPQADPQWLTEHKMAMASNHFYSCLCVELGLHRHLLTTNSSMMGHMAAFVESVDKAKTRATEPGDKVPRSNFWLDVEHPPKALSDILEAVVGAMFEDSKYDYDTVRRFFSTFISPYFQDMSLYDTYTADHPVSKLTKLMQDTFCCRSWRLCVSAVPCGVEEGAAAVTNDNVVCALMIHKRKAVHSVRASGKYAKVDVAMMALRQFGDLDKDKFRSMMGCDC</sequence>
<dbReference type="InterPro" id="IPR014001">
    <property type="entry name" value="Helicase_ATP-bd"/>
</dbReference>
<keyword evidence="3" id="KW-0547">Nucleotide-binding</keyword>
<dbReference type="GeneID" id="28850340"/>
<feature type="domain" description="Helicase C-terminal" evidence="13">
    <location>
        <begin position="458"/>
        <end position="631"/>
    </location>
</feature>
<dbReference type="SMART" id="SM00535">
    <property type="entry name" value="RIBOc"/>
    <property type="match status" value="2"/>
</dbReference>
<gene>
    <name evidence="15" type="ORF">VFPPC_07499</name>
</gene>
<dbReference type="GO" id="GO:0005737">
    <property type="term" value="C:cytoplasm"/>
    <property type="evidence" value="ECO:0007669"/>
    <property type="project" value="TreeGrafter"/>
</dbReference>
<dbReference type="Pfam" id="PF00271">
    <property type="entry name" value="Helicase_C"/>
    <property type="match status" value="1"/>
</dbReference>
<evidence type="ECO:0000256" key="7">
    <source>
        <dbReference type="ARBA" id="ARBA00022884"/>
    </source>
</evidence>
<dbReference type="PROSITE" id="PS00517">
    <property type="entry name" value="RNASE_3_1"/>
    <property type="match status" value="2"/>
</dbReference>
<dbReference type="GO" id="GO:0005634">
    <property type="term" value="C:nucleus"/>
    <property type="evidence" value="ECO:0007669"/>
    <property type="project" value="TreeGrafter"/>
</dbReference>
<dbReference type="SUPFAM" id="SSF52540">
    <property type="entry name" value="P-loop containing nucleoside triphosphate hydrolases"/>
    <property type="match status" value="1"/>
</dbReference>
<dbReference type="GO" id="GO:0003723">
    <property type="term" value="F:RNA binding"/>
    <property type="evidence" value="ECO:0007669"/>
    <property type="project" value="UniProtKB-UniRule"/>
</dbReference>
<feature type="region of interest" description="Disordered" evidence="10">
    <location>
        <begin position="1"/>
        <end position="76"/>
    </location>
</feature>
<dbReference type="GO" id="GO:0004525">
    <property type="term" value="F:ribonuclease III activity"/>
    <property type="evidence" value="ECO:0007669"/>
    <property type="project" value="InterPro"/>
</dbReference>
<dbReference type="CDD" id="cd18034">
    <property type="entry name" value="DEXHc_dicer"/>
    <property type="match status" value="1"/>
</dbReference>
<dbReference type="GO" id="GO:0050688">
    <property type="term" value="P:regulation of defense response to virus"/>
    <property type="evidence" value="ECO:0007669"/>
    <property type="project" value="UniProtKB-KW"/>
</dbReference>
<dbReference type="CDD" id="cd00593">
    <property type="entry name" value="RIBOc"/>
    <property type="match status" value="2"/>
</dbReference>
<dbReference type="OrthoDB" id="416741at2759"/>
<name>A0A179FJY2_METCM</name>
<accession>A0A179FJY2</accession>
<dbReference type="EMBL" id="LSBJ02000004">
    <property type="protein sequence ID" value="OAQ65862.1"/>
    <property type="molecule type" value="Genomic_DNA"/>
</dbReference>